<reference evidence="2" key="1">
    <citation type="journal article" date="2014" name="Environ. Microbiol.">
        <title>Comparative genomics of the marine bacterial genus Glaciecola reveals the high degree of genomic diversity and genomic characteristic for cold adaptation.</title>
        <authorList>
            <person name="Qin Q.L."/>
            <person name="Xie B.B."/>
            <person name="Yu Y."/>
            <person name="Shu Y.L."/>
            <person name="Rong J.C."/>
            <person name="Zhang Y.J."/>
            <person name="Zhao D.L."/>
            <person name="Chen X.L."/>
            <person name="Zhang X.Y."/>
            <person name="Chen B."/>
            <person name="Zhou B.C."/>
            <person name="Zhang Y.Z."/>
        </authorList>
    </citation>
    <scope>NUCLEOTIDE SEQUENCE [LARGE SCALE GENOMIC DNA]</scope>
    <source>
        <strain evidence="2">LMG 21857</strain>
    </source>
</reference>
<protein>
    <recommendedName>
        <fullName evidence="3">DUF2796 domain-containing protein</fullName>
    </recommendedName>
</protein>
<accession>K7AI95</accession>
<dbReference type="RefSeq" id="WP_007106739.1">
    <property type="nucleotide sequence ID" value="NZ_BAER01000120.1"/>
</dbReference>
<evidence type="ECO:0000313" key="2">
    <source>
        <dbReference type="Proteomes" id="UP000006322"/>
    </source>
</evidence>
<keyword evidence="2" id="KW-1185">Reference proteome</keyword>
<evidence type="ECO:0000313" key="1">
    <source>
        <dbReference type="EMBL" id="GAC34975.1"/>
    </source>
</evidence>
<proteinExistence type="predicted"/>
<comment type="caution">
    <text evidence="1">The sequence shown here is derived from an EMBL/GenBank/DDBJ whole genome shotgun (WGS) entry which is preliminary data.</text>
</comment>
<organism evidence="1 2">
    <name type="scientific">Paraglaciecola polaris LMG 21857</name>
    <dbReference type="NCBI Taxonomy" id="1129793"/>
    <lineage>
        <taxon>Bacteria</taxon>
        <taxon>Pseudomonadati</taxon>
        <taxon>Pseudomonadota</taxon>
        <taxon>Gammaproteobacteria</taxon>
        <taxon>Alteromonadales</taxon>
        <taxon>Alteromonadaceae</taxon>
        <taxon>Paraglaciecola</taxon>
    </lineage>
</organism>
<dbReference type="Pfam" id="PF10986">
    <property type="entry name" value="ZrgA"/>
    <property type="match status" value="1"/>
</dbReference>
<dbReference type="STRING" id="1129793.GPLA_4096"/>
<name>K7AI95_9ALTE</name>
<dbReference type="OrthoDB" id="7346546at2"/>
<dbReference type="Proteomes" id="UP000006322">
    <property type="component" value="Unassembled WGS sequence"/>
</dbReference>
<sequence>MIKKVLFLTGLIGCWHIVAAQEHVHGQGQMVIAQEDNNWHVQFILPAADVLGFEHAPENEAQQKTVQLFAKRLEANNAIIKFDPSCTLAEVTHSLLLDQSTHNKKLNHHEANNETFNLRTSKLGKHTLGQHKRGQNKHGEHDEVSHEDVEAEYHFVCASHVTNLSVTLFEGLMSLSSIRAQWITNEGQGMAQLTPASPYLAW</sequence>
<dbReference type="AlphaFoldDB" id="K7AI95"/>
<evidence type="ECO:0008006" key="3">
    <source>
        <dbReference type="Google" id="ProtNLM"/>
    </source>
</evidence>
<dbReference type="InterPro" id="IPR021253">
    <property type="entry name" value="ZrgA-like"/>
</dbReference>
<gene>
    <name evidence="1" type="ORF">GPLA_4096</name>
</gene>
<dbReference type="EMBL" id="BAER01000120">
    <property type="protein sequence ID" value="GAC34975.1"/>
    <property type="molecule type" value="Genomic_DNA"/>
</dbReference>